<evidence type="ECO:0000313" key="2">
    <source>
        <dbReference type="Proteomes" id="UP000678243"/>
    </source>
</evidence>
<protein>
    <submittedName>
        <fullName evidence="1">Uncharacterized protein</fullName>
    </submittedName>
</protein>
<dbReference type="Proteomes" id="UP000678243">
    <property type="component" value="Unassembled WGS sequence"/>
</dbReference>
<gene>
    <name evidence="1" type="ORF">KE274_16030</name>
</gene>
<evidence type="ECO:0000313" key="1">
    <source>
        <dbReference type="EMBL" id="MBS0025613.1"/>
    </source>
</evidence>
<dbReference type="RefSeq" id="WP_211545544.1">
    <property type="nucleotide sequence ID" value="NZ_JAGTUK010000005.1"/>
</dbReference>
<dbReference type="Gene3D" id="3.40.50.2000">
    <property type="entry name" value="Glycogen Phosphorylase B"/>
    <property type="match status" value="1"/>
</dbReference>
<sequence>MSDLAARVYRVAQTLVPASIAGYVLPGHVRQFRETGVTSVRGAGRRLLIAPVNSAGQGYAWARAAETLPDVAAASAMFRGGDDVFGFAADHLIPATALIGNDRWRRAQRRAILHGFTHVMIESGRHLFELDGDPLELVRELQAAGVRVALVWHGSDIRLPSAHAAREPDSPFHGDRYAGTAVLEEIAERHARLAQAAGVPVFVSTPDLLPFAPGATWLPVVVDPHRWASAAHRPALSGDRPLQVVHAPSSAGLKGSDRIAAAVQRLQAEGLIEYTEVRGIPAERMPELYGGADIVLDQFLAGAYGVAVCEALASGRLVVSHVAEETRAAVRAASGAELPVVQARAAELEDVLREIAGNREHYARRAAEGPAFVRAVHDGTMSAQVLRPFLDA</sequence>
<dbReference type="EMBL" id="JAGTUK010000005">
    <property type="protein sequence ID" value="MBS0025613.1"/>
    <property type="molecule type" value="Genomic_DNA"/>
</dbReference>
<comment type="caution">
    <text evidence="1">The sequence shown here is derived from an EMBL/GenBank/DDBJ whole genome shotgun (WGS) entry which is preliminary data.</text>
</comment>
<keyword evidence="2" id="KW-1185">Reference proteome</keyword>
<organism evidence="1 2">
    <name type="scientific">Microbacterium paraoxydans</name>
    <dbReference type="NCBI Taxonomy" id="199592"/>
    <lineage>
        <taxon>Bacteria</taxon>
        <taxon>Bacillati</taxon>
        <taxon>Actinomycetota</taxon>
        <taxon>Actinomycetes</taxon>
        <taxon>Micrococcales</taxon>
        <taxon>Microbacteriaceae</taxon>
        <taxon>Microbacterium</taxon>
    </lineage>
</organism>
<proteinExistence type="predicted"/>
<dbReference type="SUPFAM" id="SSF53756">
    <property type="entry name" value="UDP-Glycosyltransferase/glycogen phosphorylase"/>
    <property type="match status" value="1"/>
</dbReference>
<accession>A0ABS5IRM9</accession>
<name>A0ABS5IRM9_9MICO</name>
<reference evidence="1 2" key="1">
    <citation type="submission" date="2021-04" db="EMBL/GenBank/DDBJ databases">
        <title>Whole genome analysis of root endophytic bacterium Microbacterium paraoxydans ku-mp colonizing RP-bio226 rice variety.</title>
        <authorList>
            <person name="Ulaganathan K."/>
            <person name="Latha B."/>
        </authorList>
    </citation>
    <scope>NUCLEOTIDE SEQUENCE [LARGE SCALE GENOMIC DNA]</scope>
    <source>
        <strain evidence="2">ku-mp</strain>
    </source>
</reference>